<feature type="transmembrane region" description="Helical" evidence="6">
    <location>
        <begin position="460"/>
        <end position="486"/>
    </location>
</feature>
<evidence type="ECO:0000313" key="8">
    <source>
        <dbReference type="EMBL" id="KAF1817470.1"/>
    </source>
</evidence>
<keyword evidence="3 6" id="KW-0812">Transmembrane</keyword>
<feature type="transmembrane region" description="Helical" evidence="6">
    <location>
        <begin position="168"/>
        <end position="186"/>
    </location>
</feature>
<evidence type="ECO:0000256" key="4">
    <source>
        <dbReference type="ARBA" id="ARBA00022989"/>
    </source>
</evidence>
<feature type="transmembrane region" description="Helical" evidence="6">
    <location>
        <begin position="198"/>
        <end position="219"/>
    </location>
</feature>
<reference evidence="8 10" key="1">
    <citation type="submission" date="2020-01" db="EMBL/GenBank/DDBJ databases">
        <authorList>
            <consortium name="DOE Joint Genome Institute"/>
            <person name="Haridas S."/>
            <person name="Albert R."/>
            <person name="Binder M."/>
            <person name="Bloem J."/>
            <person name="Labutti K."/>
            <person name="Salamov A."/>
            <person name="Andreopoulos B."/>
            <person name="Baker S.E."/>
            <person name="Barry K."/>
            <person name="Bills G."/>
            <person name="Bluhm B.H."/>
            <person name="Cannon C."/>
            <person name="Castanera R."/>
            <person name="Culley D.E."/>
            <person name="Daum C."/>
            <person name="Ezra D."/>
            <person name="Gonzalez J.B."/>
            <person name="Henrissat B."/>
            <person name="Kuo A."/>
            <person name="Liang C."/>
            <person name="Lipzen A."/>
            <person name="Lutzoni F."/>
            <person name="Magnuson J."/>
            <person name="Mondo S."/>
            <person name="Nolan M."/>
            <person name="Ohm R."/>
            <person name="Pangilinan J."/>
            <person name="Park H.-J."/>
            <person name="Ramirez L."/>
            <person name="Alfaro M."/>
            <person name="Sun H."/>
            <person name="Tritt A."/>
            <person name="Yoshinaga Y."/>
            <person name="Zwiers L.-H."/>
            <person name="Turgeon B.G."/>
            <person name="Goodwin S.B."/>
            <person name="Spatafora J.W."/>
            <person name="Crous P.W."/>
            <person name="Grigoriev I.V."/>
        </authorList>
    </citation>
    <scope>NUCLEOTIDE SEQUENCE</scope>
    <source>
        <strain evidence="8 10">CBS 781.70</strain>
    </source>
</reference>
<dbReference type="InterPro" id="IPR036259">
    <property type="entry name" value="MFS_trans_sf"/>
</dbReference>
<evidence type="ECO:0000256" key="1">
    <source>
        <dbReference type="ARBA" id="ARBA00004141"/>
    </source>
</evidence>
<sequence>MPEKVIDNVKRVEDVSEKPTIVKDFSDKPAIIEDASENSLSLDKTEVEEGDVVVNLSEAEQKAAIRKVDWRVVPLLTFLYLVSFIDRSNIGNAKIAGMNDDLNLHGLQYNAAVTLFYVPYTLLEVPSNIVLKLMRPSLWISILLFTWGLVMTLMGLVESYQGLLAARWFLGVAEAGFFPAATYLLTIWYKRYEYQKRFAIFFSMASMAGAFSGLLAFAIEKMDGVGGRKGWQWIFILEGLVPIATSLVLWKILPDSPETATFLNKHEKRFVIERLATDTGSGEGRVTNNERIKKHHIYSAFKEWRVWAMILVYWGNSVGVYGFSATVPTVINELGYTQAQAQLLTVPIYFFAVILVLVFAFLSDHYQVRWIFIIIPYTIASCSFIAQLAIPHPRYPGVALGFLFGIAGGLYSGFPPTVAWVANNLAPSSKRAVAMALLISVGNMGAIAGSNVYLAREAPVYHLGFGACLAFLCVSIIMTVVLRLSYGRENARRDRLVEELGGEVGVKSRYSEQELLDMGDRSPFFRYAL</sequence>
<evidence type="ECO:0000256" key="2">
    <source>
        <dbReference type="ARBA" id="ARBA00022448"/>
    </source>
</evidence>
<keyword evidence="4 6" id="KW-1133">Transmembrane helix</keyword>
<dbReference type="Proteomes" id="UP000504638">
    <property type="component" value="Unplaced"/>
</dbReference>
<dbReference type="PROSITE" id="PS50850">
    <property type="entry name" value="MFS"/>
    <property type="match status" value="1"/>
</dbReference>
<keyword evidence="2" id="KW-0813">Transport</keyword>
<accession>A0A6G1GHX6</accession>
<dbReference type="OrthoDB" id="2962993at2759"/>
<dbReference type="InterPro" id="IPR011701">
    <property type="entry name" value="MFS"/>
</dbReference>
<feature type="transmembrane region" description="Helical" evidence="6">
    <location>
        <begin position="137"/>
        <end position="156"/>
    </location>
</feature>
<dbReference type="GO" id="GO:0022857">
    <property type="term" value="F:transmembrane transporter activity"/>
    <property type="evidence" value="ECO:0007669"/>
    <property type="project" value="InterPro"/>
</dbReference>
<evidence type="ECO:0000313" key="9">
    <source>
        <dbReference type="Proteomes" id="UP000504638"/>
    </source>
</evidence>
<protein>
    <submittedName>
        <fullName evidence="8 10">MFS transporter</fullName>
    </submittedName>
</protein>
<feature type="transmembrane region" description="Helical" evidence="6">
    <location>
        <begin position="231"/>
        <end position="250"/>
    </location>
</feature>
<keyword evidence="5 6" id="KW-0472">Membrane</keyword>
<feature type="transmembrane region" description="Helical" evidence="6">
    <location>
        <begin position="402"/>
        <end position="421"/>
    </location>
</feature>
<reference evidence="10" key="3">
    <citation type="submission" date="2025-04" db="UniProtKB">
        <authorList>
            <consortium name="RefSeq"/>
        </authorList>
    </citation>
    <scope>IDENTIFICATION</scope>
    <source>
        <strain evidence="10">CBS 781.70</strain>
    </source>
</reference>
<gene>
    <name evidence="8 10" type="ORF">P152DRAFT_20035</name>
</gene>
<reference evidence="10" key="2">
    <citation type="submission" date="2020-04" db="EMBL/GenBank/DDBJ databases">
        <authorList>
            <consortium name="NCBI Genome Project"/>
        </authorList>
    </citation>
    <scope>NUCLEOTIDE SEQUENCE</scope>
    <source>
        <strain evidence="10">CBS 781.70</strain>
    </source>
</reference>
<feature type="domain" description="Major facilitator superfamily (MFS) profile" evidence="7">
    <location>
        <begin position="72"/>
        <end position="493"/>
    </location>
</feature>
<dbReference type="Pfam" id="PF07690">
    <property type="entry name" value="MFS_1"/>
    <property type="match status" value="1"/>
</dbReference>
<evidence type="ECO:0000313" key="10">
    <source>
        <dbReference type="RefSeq" id="XP_033539101.1"/>
    </source>
</evidence>
<evidence type="ECO:0000256" key="3">
    <source>
        <dbReference type="ARBA" id="ARBA00022692"/>
    </source>
</evidence>
<dbReference type="PANTHER" id="PTHR43791">
    <property type="entry name" value="PERMEASE-RELATED"/>
    <property type="match status" value="1"/>
</dbReference>
<dbReference type="RefSeq" id="XP_033539101.1">
    <property type="nucleotide sequence ID" value="XM_033674331.1"/>
</dbReference>
<dbReference type="GeneID" id="54414901"/>
<evidence type="ECO:0000256" key="5">
    <source>
        <dbReference type="ARBA" id="ARBA00023136"/>
    </source>
</evidence>
<keyword evidence="9" id="KW-1185">Reference proteome</keyword>
<name>A0A6G1GHX6_9PEZI</name>
<comment type="subcellular location">
    <subcellularLocation>
        <location evidence="1">Membrane</location>
        <topology evidence="1">Multi-pass membrane protein</topology>
    </subcellularLocation>
</comment>
<evidence type="ECO:0000259" key="7">
    <source>
        <dbReference type="PROSITE" id="PS50850"/>
    </source>
</evidence>
<feature type="transmembrane region" description="Helical" evidence="6">
    <location>
        <begin position="106"/>
        <end position="125"/>
    </location>
</feature>
<dbReference type="Gene3D" id="1.20.1250.20">
    <property type="entry name" value="MFS general substrate transporter like domains"/>
    <property type="match status" value="2"/>
</dbReference>
<dbReference type="AlphaFoldDB" id="A0A6G1GHX6"/>
<dbReference type="InterPro" id="IPR020846">
    <property type="entry name" value="MFS_dom"/>
</dbReference>
<feature type="transmembrane region" description="Helical" evidence="6">
    <location>
        <begin position="68"/>
        <end position="86"/>
    </location>
</feature>
<dbReference type="FunFam" id="1.20.1250.20:FF:000034">
    <property type="entry name" value="MFS general substrate transporter"/>
    <property type="match status" value="1"/>
</dbReference>
<feature type="transmembrane region" description="Helical" evidence="6">
    <location>
        <begin position="433"/>
        <end position="454"/>
    </location>
</feature>
<dbReference type="SUPFAM" id="SSF103473">
    <property type="entry name" value="MFS general substrate transporter"/>
    <property type="match status" value="1"/>
</dbReference>
<dbReference type="EMBL" id="ML975149">
    <property type="protein sequence ID" value="KAF1817470.1"/>
    <property type="molecule type" value="Genomic_DNA"/>
</dbReference>
<dbReference type="FunFam" id="1.20.1250.20:FF:000013">
    <property type="entry name" value="MFS general substrate transporter"/>
    <property type="match status" value="1"/>
</dbReference>
<dbReference type="GO" id="GO:0016020">
    <property type="term" value="C:membrane"/>
    <property type="evidence" value="ECO:0007669"/>
    <property type="project" value="UniProtKB-SubCell"/>
</dbReference>
<proteinExistence type="predicted"/>
<evidence type="ECO:0000256" key="6">
    <source>
        <dbReference type="SAM" id="Phobius"/>
    </source>
</evidence>
<dbReference type="PANTHER" id="PTHR43791:SF18">
    <property type="entry name" value="NICOTINIC ACID TRANSPORTER TNA1, PUTATIVE (AFU_ORTHOLOGUE AFUA_3G03820)-RELATED"/>
    <property type="match status" value="1"/>
</dbReference>
<feature type="transmembrane region" description="Helical" evidence="6">
    <location>
        <begin position="370"/>
        <end position="390"/>
    </location>
</feature>
<feature type="transmembrane region" description="Helical" evidence="6">
    <location>
        <begin position="343"/>
        <end position="363"/>
    </location>
</feature>
<feature type="transmembrane region" description="Helical" evidence="6">
    <location>
        <begin position="304"/>
        <end position="323"/>
    </location>
</feature>
<organism evidence="8">
    <name type="scientific">Eremomyces bilateralis CBS 781.70</name>
    <dbReference type="NCBI Taxonomy" id="1392243"/>
    <lineage>
        <taxon>Eukaryota</taxon>
        <taxon>Fungi</taxon>
        <taxon>Dikarya</taxon>
        <taxon>Ascomycota</taxon>
        <taxon>Pezizomycotina</taxon>
        <taxon>Dothideomycetes</taxon>
        <taxon>Dothideomycetes incertae sedis</taxon>
        <taxon>Eremomycetales</taxon>
        <taxon>Eremomycetaceae</taxon>
        <taxon>Eremomyces</taxon>
    </lineage>
</organism>